<sequence>MNRSLPASLTQRDDIDLDPQIIETYCQGGRGEKGSALFVARPRSTQVASDIIALCVQEGIQLVPQSGRTGLVGASVPDPDGHHAVLSLERMTGDFHLDRINRTVTCGAGLRLSDINARLSPEALYMPIDLGSDPCIGGMVATNTGGSRLMRYGDVRRHVLGLTVILGDRNGTIVRLGGALRKTATGPDWKQLFVGTGASFGVITECTFNVEPTAKHKATALIALPDESALPDLLLELERRFGSLLSALEFMSANAMRAAHAHVPSLRRPFGGDLPDIALLVELSCDWPLDEADRSLDDILIGGLVGIAESGAANMGDVVIGRAEEVWAIRHALSEGVRKRGRLYAFDLSFRRGDVLRFRAAMKAQLGELFPDVEICDFGHVGDGGIHFNLVDHLAPGDWTPDRERMIRDTVIKTAVEDFDGSYSAEHGIGPVNFRYFDTYASAETRRFSAALEAVTSGKRLGRVHFSPEQTQ</sequence>
<feature type="domain" description="FAD-binding PCMH-type" evidence="5">
    <location>
        <begin position="30"/>
        <end position="213"/>
    </location>
</feature>
<dbReference type="InterPro" id="IPR016164">
    <property type="entry name" value="FAD-linked_Oxase-like_C"/>
</dbReference>
<keyword evidence="2" id="KW-0285">Flavoprotein</keyword>
<comment type="cofactor">
    <cofactor evidence="1">
        <name>FAD</name>
        <dbReference type="ChEBI" id="CHEBI:57692"/>
    </cofactor>
</comment>
<keyword evidence="3" id="KW-0274">FAD</keyword>
<dbReference type="InterPro" id="IPR006094">
    <property type="entry name" value="Oxid_FAD_bind_N"/>
</dbReference>
<gene>
    <name evidence="6" type="ORF">HJA_05902</name>
</gene>
<dbReference type="EMBL" id="ARYJ01000003">
    <property type="protein sequence ID" value="KCZ89761.1"/>
    <property type="molecule type" value="Genomic_DNA"/>
</dbReference>
<dbReference type="RefSeq" id="WP_051597414.1">
    <property type="nucleotide sequence ID" value="NZ_ARYJ01000003.1"/>
</dbReference>
<dbReference type="Pfam" id="PF01565">
    <property type="entry name" value="FAD_binding_4"/>
    <property type="match status" value="1"/>
</dbReference>
<keyword evidence="4" id="KW-0560">Oxidoreductase</keyword>
<dbReference type="PANTHER" id="PTHR43716">
    <property type="entry name" value="D-2-HYDROXYGLUTARATE DEHYDROGENASE, MITOCHONDRIAL"/>
    <property type="match status" value="1"/>
</dbReference>
<dbReference type="eggNOG" id="COG0277">
    <property type="taxonomic scope" value="Bacteria"/>
</dbReference>
<dbReference type="PATRIC" id="fig|1280952.3.peg.1171"/>
<dbReference type="InterPro" id="IPR051264">
    <property type="entry name" value="FAD-oxidored/transferase_4"/>
</dbReference>
<dbReference type="PROSITE" id="PS51387">
    <property type="entry name" value="FAD_PCMH"/>
    <property type="match status" value="1"/>
</dbReference>
<dbReference type="Gene3D" id="3.30.70.2190">
    <property type="match status" value="1"/>
</dbReference>
<evidence type="ECO:0000313" key="6">
    <source>
        <dbReference type="EMBL" id="KCZ89761.1"/>
    </source>
</evidence>
<evidence type="ECO:0000313" key="7">
    <source>
        <dbReference type="Proteomes" id="UP000024816"/>
    </source>
</evidence>
<dbReference type="AlphaFoldDB" id="A0A059FGU7"/>
<dbReference type="Gene3D" id="3.30.70.2740">
    <property type="match status" value="1"/>
</dbReference>
<name>A0A059FGU7_9PROT</name>
<dbReference type="InterPro" id="IPR016167">
    <property type="entry name" value="FAD-bd_PCMH_sub1"/>
</dbReference>
<evidence type="ECO:0000256" key="3">
    <source>
        <dbReference type="ARBA" id="ARBA00022827"/>
    </source>
</evidence>
<dbReference type="PANTHER" id="PTHR43716:SF1">
    <property type="entry name" value="D-2-HYDROXYGLUTARATE DEHYDROGENASE, MITOCHONDRIAL"/>
    <property type="match status" value="1"/>
</dbReference>
<organism evidence="6 7">
    <name type="scientific">Hyphomonas jannaschiana VP2</name>
    <dbReference type="NCBI Taxonomy" id="1280952"/>
    <lineage>
        <taxon>Bacteria</taxon>
        <taxon>Pseudomonadati</taxon>
        <taxon>Pseudomonadota</taxon>
        <taxon>Alphaproteobacteria</taxon>
        <taxon>Hyphomonadales</taxon>
        <taxon>Hyphomonadaceae</taxon>
        <taxon>Hyphomonas</taxon>
    </lineage>
</organism>
<evidence type="ECO:0000259" key="5">
    <source>
        <dbReference type="PROSITE" id="PS51387"/>
    </source>
</evidence>
<dbReference type="SUPFAM" id="SSF55103">
    <property type="entry name" value="FAD-linked oxidases, C-terminal domain"/>
    <property type="match status" value="1"/>
</dbReference>
<comment type="caution">
    <text evidence="6">The sequence shown here is derived from an EMBL/GenBank/DDBJ whole genome shotgun (WGS) entry which is preliminary data.</text>
</comment>
<dbReference type="GO" id="GO:0022904">
    <property type="term" value="P:respiratory electron transport chain"/>
    <property type="evidence" value="ECO:0007669"/>
    <property type="project" value="TreeGrafter"/>
</dbReference>
<accession>A0A059FGU7</accession>
<keyword evidence="7" id="KW-1185">Reference proteome</keyword>
<dbReference type="GO" id="GO:0071949">
    <property type="term" value="F:FAD binding"/>
    <property type="evidence" value="ECO:0007669"/>
    <property type="project" value="InterPro"/>
</dbReference>
<evidence type="ECO:0000256" key="1">
    <source>
        <dbReference type="ARBA" id="ARBA00001974"/>
    </source>
</evidence>
<protein>
    <submittedName>
        <fullName evidence="6">FAD-dependent oxidoreductase</fullName>
    </submittedName>
</protein>
<dbReference type="InterPro" id="IPR004113">
    <property type="entry name" value="FAD-bd_oxidored_4_C"/>
</dbReference>
<reference evidence="6 7" key="1">
    <citation type="journal article" date="2014" name="Antonie Van Leeuwenhoek">
        <title>Hyphomonas beringensis sp. nov. and Hyphomonas chukchiensis sp. nov., isolated from surface seawater of the Bering Sea and Chukchi Sea.</title>
        <authorList>
            <person name="Li C."/>
            <person name="Lai Q."/>
            <person name="Li G."/>
            <person name="Dong C."/>
            <person name="Wang J."/>
            <person name="Liao Y."/>
            <person name="Shao Z."/>
        </authorList>
    </citation>
    <scope>NUCLEOTIDE SEQUENCE [LARGE SCALE GENOMIC DNA]</scope>
    <source>
        <strain evidence="6 7">VP2</strain>
    </source>
</reference>
<dbReference type="Pfam" id="PF02913">
    <property type="entry name" value="FAD-oxidase_C"/>
    <property type="match status" value="1"/>
</dbReference>
<dbReference type="InterPro" id="IPR036318">
    <property type="entry name" value="FAD-bd_PCMH-like_sf"/>
</dbReference>
<dbReference type="GO" id="GO:0016491">
    <property type="term" value="F:oxidoreductase activity"/>
    <property type="evidence" value="ECO:0007669"/>
    <property type="project" value="UniProtKB-KW"/>
</dbReference>
<dbReference type="InterPro" id="IPR016166">
    <property type="entry name" value="FAD-bd_PCMH"/>
</dbReference>
<dbReference type="Proteomes" id="UP000024816">
    <property type="component" value="Unassembled WGS sequence"/>
</dbReference>
<dbReference type="SUPFAM" id="SSF56176">
    <property type="entry name" value="FAD-binding/transporter-associated domain-like"/>
    <property type="match status" value="1"/>
</dbReference>
<dbReference type="STRING" id="1280952.HJA_05902"/>
<evidence type="ECO:0000256" key="4">
    <source>
        <dbReference type="ARBA" id="ARBA00023002"/>
    </source>
</evidence>
<proteinExistence type="predicted"/>
<dbReference type="InterPro" id="IPR016169">
    <property type="entry name" value="FAD-bd_PCMH_sub2"/>
</dbReference>
<dbReference type="Gene3D" id="3.30.465.10">
    <property type="match status" value="1"/>
</dbReference>
<dbReference type="Gene3D" id="3.30.43.10">
    <property type="entry name" value="Uridine Diphospho-n-acetylenolpyruvylglucosamine Reductase, domain 2"/>
    <property type="match status" value="1"/>
</dbReference>
<evidence type="ECO:0000256" key="2">
    <source>
        <dbReference type="ARBA" id="ARBA00022630"/>
    </source>
</evidence>